<comment type="function">
    <text evidence="7">This protein is involved in the repair of mismatches in DNA. It is possible that it carries out the mismatch recognition step. This protein has a weak ATPase activity.</text>
</comment>
<dbReference type="EMBL" id="DXGG01000059">
    <property type="protein sequence ID" value="HIW86961.1"/>
    <property type="molecule type" value="Genomic_DNA"/>
</dbReference>
<dbReference type="InterPro" id="IPR007696">
    <property type="entry name" value="DNA_mismatch_repair_MutS_core"/>
</dbReference>
<dbReference type="AlphaFoldDB" id="A0A9D1REU9"/>
<dbReference type="InterPro" id="IPR007861">
    <property type="entry name" value="DNA_mismatch_repair_MutS_clamp"/>
</dbReference>
<sequence length="705" mass="80140">VKEIIVEKKYLREFERNSGLKVPVKTYEDWVFGEDFAKKILNQHFGTLSLKGLGIEDNTAGLIAAGAIMNYLNETKHTQIDHIYRLYSIDKSEFIRMDNFTVENLELVNSSNEKATTLLQVLDKTQTNMGRRLMQRYILLPLLDKDKIERRQDIVQSFFDNRELSDSVSSILSGIGDVERVISKLAFRRIQPSELFNFKDVLKSIRQLKDTLLEYGSDILKEEALGLDCCEGMLALLDRFIAEDAPNNVIKGNYIASGVDSQLDYYREISTNGKNYINKTVDELIEKTNISSLKLGYNNVFGYYLEVTNTHKDKVPESWIRKQTLANAERYITEELKEIEDKILSSQEEIRQLESAIYDSLLNDLLKFTEPLQNNARIISRLDCLNSFACVAREYGYVRPTVDNSRDIDIVAGRHPVIERTLGAGEEYISNDLYLDCDKEQLRILTGPNMSGKSAYLRQNALIVLLAQTGSFVPARKARIGIVDRIFTRIGSSDNISRGESTFMVEMNEASRILNNLSERSLILFDELGRGTSTFDGVSLAWAICSYIHSSETKAKTLFATHYYELTGLENVYRRIKNYHVSVKEINGDIVFLRKVTEGGCTKSFGINVAVLAGIPKTVIQEAKRILNLLEGGCSIGELAEYSKGNPDRKKEEKRNKCLQLSFEGFSDSGLLQLKQYILQLDIETIRPIDALMKLDELKKMAEKL</sequence>
<evidence type="ECO:0000256" key="3">
    <source>
        <dbReference type="ARBA" id="ARBA00022741"/>
    </source>
</evidence>
<evidence type="ECO:0000256" key="6">
    <source>
        <dbReference type="ARBA" id="ARBA00023204"/>
    </source>
</evidence>
<evidence type="ECO:0000256" key="8">
    <source>
        <dbReference type="NCBIfam" id="TIGR01070"/>
    </source>
</evidence>
<dbReference type="InterPro" id="IPR045076">
    <property type="entry name" value="MutS"/>
</dbReference>
<dbReference type="NCBIfam" id="NF003810">
    <property type="entry name" value="PRK05399.1"/>
    <property type="match status" value="1"/>
</dbReference>
<keyword evidence="5" id="KW-0238">DNA-binding</keyword>
<comment type="caution">
    <text evidence="10">The sequence shown here is derived from an EMBL/GenBank/DDBJ whole genome shotgun (WGS) entry which is preliminary data.</text>
</comment>
<dbReference type="FunFam" id="3.40.50.300:FF:000870">
    <property type="entry name" value="MutS protein homolog 4"/>
    <property type="match status" value="1"/>
</dbReference>
<accession>A0A9D1REU9</accession>
<dbReference type="PIRSF" id="PIRSF005813">
    <property type="entry name" value="MSH2"/>
    <property type="match status" value="1"/>
</dbReference>
<keyword evidence="3" id="KW-0547">Nucleotide-binding</keyword>
<dbReference type="NCBIfam" id="TIGR01070">
    <property type="entry name" value="mutS1"/>
    <property type="match status" value="1"/>
</dbReference>
<dbReference type="GO" id="GO:0006298">
    <property type="term" value="P:mismatch repair"/>
    <property type="evidence" value="ECO:0007669"/>
    <property type="project" value="UniProtKB-UniRule"/>
</dbReference>
<keyword evidence="4" id="KW-0067">ATP-binding</keyword>
<dbReference type="InterPro" id="IPR011184">
    <property type="entry name" value="DNA_mismatch_repair_Msh2"/>
</dbReference>
<feature type="non-terminal residue" evidence="10">
    <location>
        <position position="1"/>
    </location>
</feature>
<dbReference type="InterPro" id="IPR027417">
    <property type="entry name" value="P-loop_NTPase"/>
</dbReference>
<dbReference type="InterPro" id="IPR000432">
    <property type="entry name" value="DNA_mismatch_repair_MutS_C"/>
</dbReference>
<proteinExistence type="inferred from homology"/>
<keyword evidence="6" id="KW-0227">DNA damage</keyword>
<dbReference type="GO" id="GO:0005524">
    <property type="term" value="F:ATP binding"/>
    <property type="evidence" value="ECO:0007669"/>
    <property type="project" value="UniProtKB-UniRule"/>
</dbReference>
<dbReference type="SMART" id="SM00534">
    <property type="entry name" value="MUTSac"/>
    <property type="match status" value="1"/>
</dbReference>
<dbReference type="SUPFAM" id="SSF53150">
    <property type="entry name" value="DNA repair protein MutS, domain II"/>
    <property type="match status" value="1"/>
</dbReference>
<dbReference type="Pfam" id="PF05188">
    <property type="entry name" value="MutS_II"/>
    <property type="match status" value="1"/>
</dbReference>
<dbReference type="SUPFAM" id="SSF48334">
    <property type="entry name" value="DNA repair protein MutS, domain III"/>
    <property type="match status" value="1"/>
</dbReference>
<dbReference type="Gene3D" id="3.30.420.110">
    <property type="entry name" value="MutS, connector domain"/>
    <property type="match status" value="1"/>
</dbReference>
<reference evidence="10" key="1">
    <citation type="journal article" date="2021" name="PeerJ">
        <title>Extensive microbial diversity within the chicken gut microbiome revealed by metagenomics and culture.</title>
        <authorList>
            <person name="Gilroy R."/>
            <person name="Ravi A."/>
            <person name="Getino M."/>
            <person name="Pursley I."/>
            <person name="Horton D.L."/>
            <person name="Alikhan N.F."/>
            <person name="Baker D."/>
            <person name="Gharbi K."/>
            <person name="Hall N."/>
            <person name="Watson M."/>
            <person name="Adriaenssens E.M."/>
            <person name="Foster-Nyarko E."/>
            <person name="Jarju S."/>
            <person name="Secka A."/>
            <person name="Antonio M."/>
            <person name="Oren A."/>
            <person name="Chaudhuri R.R."/>
            <person name="La Ragione R."/>
            <person name="Hildebrand F."/>
            <person name="Pallen M.J."/>
        </authorList>
    </citation>
    <scope>NUCLEOTIDE SEQUENCE</scope>
    <source>
        <strain evidence="10">Gambia16-930</strain>
    </source>
</reference>
<feature type="domain" description="DNA mismatch repair proteins mutS family" evidence="9">
    <location>
        <begin position="521"/>
        <end position="537"/>
    </location>
</feature>
<dbReference type="SUPFAM" id="SSF52540">
    <property type="entry name" value="P-loop containing nucleoside triphosphate hydrolases"/>
    <property type="match status" value="1"/>
</dbReference>
<keyword evidence="6" id="KW-0234">DNA repair</keyword>
<dbReference type="CDD" id="cd03284">
    <property type="entry name" value="ABC_MutS1"/>
    <property type="match status" value="1"/>
</dbReference>
<name>A0A9D1REU9_9BACT</name>
<dbReference type="Pfam" id="PF05192">
    <property type="entry name" value="MutS_III"/>
    <property type="match status" value="1"/>
</dbReference>
<evidence type="ECO:0000256" key="7">
    <source>
        <dbReference type="ARBA" id="ARBA00024647"/>
    </source>
</evidence>
<evidence type="ECO:0000256" key="4">
    <source>
        <dbReference type="ARBA" id="ARBA00022840"/>
    </source>
</evidence>
<dbReference type="InterPro" id="IPR036187">
    <property type="entry name" value="DNA_mismatch_repair_MutS_sf"/>
</dbReference>
<dbReference type="SMART" id="SM00533">
    <property type="entry name" value="MUTSd"/>
    <property type="match status" value="1"/>
</dbReference>
<dbReference type="GO" id="GO:0005829">
    <property type="term" value="C:cytosol"/>
    <property type="evidence" value="ECO:0007669"/>
    <property type="project" value="TreeGrafter"/>
</dbReference>
<protein>
    <recommendedName>
        <fullName evidence="2 8">DNA mismatch repair protein MutS</fullName>
    </recommendedName>
</protein>
<dbReference type="Gene3D" id="3.40.50.300">
    <property type="entry name" value="P-loop containing nucleotide triphosphate hydrolases"/>
    <property type="match status" value="1"/>
</dbReference>
<comment type="similarity">
    <text evidence="1">Belongs to the DNA mismatch repair MutS family.</text>
</comment>
<dbReference type="PANTHER" id="PTHR11361:SF34">
    <property type="entry name" value="DNA MISMATCH REPAIR PROTEIN MSH1, MITOCHONDRIAL"/>
    <property type="match status" value="1"/>
</dbReference>
<evidence type="ECO:0000256" key="2">
    <source>
        <dbReference type="ARBA" id="ARBA00021982"/>
    </source>
</evidence>
<dbReference type="PROSITE" id="PS00486">
    <property type="entry name" value="DNA_MISMATCH_REPAIR_2"/>
    <property type="match status" value="1"/>
</dbReference>
<dbReference type="Proteomes" id="UP000824267">
    <property type="component" value="Unassembled WGS sequence"/>
</dbReference>
<dbReference type="InterPro" id="IPR005748">
    <property type="entry name" value="DNA_mismatch_repair_MutS"/>
</dbReference>
<evidence type="ECO:0000256" key="1">
    <source>
        <dbReference type="ARBA" id="ARBA00006271"/>
    </source>
</evidence>
<evidence type="ECO:0000259" key="9">
    <source>
        <dbReference type="PROSITE" id="PS00486"/>
    </source>
</evidence>
<dbReference type="GO" id="GO:0140664">
    <property type="term" value="F:ATP-dependent DNA damage sensor activity"/>
    <property type="evidence" value="ECO:0007669"/>
    <property type="project" value="InterPro"/>
</dbReference>
<organism evidence="10 11">
    <name type="scientific">Candidatus Onthomorpha intestinigallinarum</name>
    <dbReference type="NCBI Taxonomy" id="2840880"/>
    <lineage>
        <taxon>Bacteria</taxon>
        <taxon>Pseudomonadati</taxon>
        <taxon>Bacteroidota</taxon>
        <taxon>Bacteroidia</taxon>
        <taxon>Bacteroidales</taxon>
        <taxon>Candidatus Onthomorpha</taxon>
    </lineage>
</organism>
<evidence type="ECO:0000313" key="10">
    <source>
        <dbReference type="EMBL" id="HIW86961.1"/>
    </source>
</evidence>
<dbReference type="InterPro" id="IPR007860">
    <property type="entry name" value="DNA_mmatch_repair_MutS_con_dom"/>
</dbReference>
<reference evidence="10" key="2">
    <citation type="submission" date="2021-04" db="EMBL/GenBank/DDBJ databases">
        <authorList>
            <person name="Gilroy R."/>
        </authorList>
    </citation>
    <scope>NUCLEOTIDE SEQUENCE</scope>
    <source>
        <strain evidence="10">Gambia16-930</strain>
    </source>
</reference>
<evidence type="ECO:0000256" key="5">
    <source>
        <dbReference type="ARBA" id="ARBA00023125"/>
    </source>
</evidence>
<dbReference type="GO" id="GO:0030983">
    <property type="term" value="F:mismatched DNA binding"/>
    <property type="evidence" value="ECO:0007669"/>
    <property type="project" value="InterPro"/>
</dbReference>
<dbReference type="PANTHER" id="PTHR11361">
    <property type="entry name" value="DNA MISMATCH REPAIR PROTEIN MUTS FAMILY MEMBER"/>
    <property type="match status" value="1"/>
</dbReference>
<dbReference type="Pfam" id="PF00488">
    <property type="entry name" value="MutS_V"/>
    <property type="match status" value="1"/>
</dbReference>
<dbReference type="Pfam" id="PF05190">
    <property type="entry name" value="MutS_IV"/>
    <property type="match status" value="1"/>
</dbReference>
<gene>
    <name evidence="10" type="primary">mutS</name>
    <name evidence="10" type="ORF">IAC47_01615</name>
</gene>
<dbReference type="InterPro" id="IPR036678">
    <property type="entry name" value="MutS_con_dom_sf"/>
</dbReference>
<evidence type="ECO:0000313" key="11">
    <source>
        <dbReference type="Proteomes" id="UP000824267"/>
    </source>
</evidence>
<dbReference type="Gene3D" id="1.10.1420.10">
    <property type="match status" value="2"/>
</dbReference>